<evidence type="ECO:0000313" key="1">
    <source>
        <dbReference type="EMBL" id="CAB4175867.1"/>
    </source>
</evidence>
<protein>
    <submittedName>
        <fullName evidence="1">Uncharacterized protein</fullName>
    </submittedName>
</protein>
<organism evidence="1">
    <name type="scientific">uncultured Caudovirales phage</name>
    <dbReference type="NCBI Taxonomy" id="2100421"/>
    <lineage>
        <taxon>Viruses</taxon>
        <taxon>Duplodnaviria</taxon>
        <taxon>Heunggongvirae</taxon>
        <taxon>Uroviricota</taxon>
        <taxon>Caudoviricetes</taxon>
        <taxon>Peduoviridae</taxon>
        <taxon>Maltschvirus</taxon>
        <taxon>Maltschvirus maltsch</taxon>
    </lineage>
</organism>
<reference evidence="1" key="1">
    <citation type="submission" date="2020-05" db="EMBL/GenBank/DDBJ databases">
        <authorList>
            <person name="Chiriac C."/>
            <person name="Salcher M."/>
            <person name="Ghai R."/>
            <person name="Kavagutti S V."/>
        </authorList>
    </citation>
    <scope>NUCLEOTIDE SEQUENCE</scope>
</reference>
<sequence length="78" mass="8730">MIKDTIQESIWAMQTAHDVSGINMTNSINRMQATLNNLGQVPDLILIIKELVSIASKYENRDVLLDAKKIIELFGETA</sequence>
<proteinExistence type="predicted"/>
<gene>
    <name evidence="1" type="ORF">UFOVP996_56</name>
</gene>
<accession>A0A6J5PZ31</accession>
<dbReference type="EMBL" id="LR796927">
    <property type="protein sequence ID" value="CAB4175867.1"/>
    <property type="molecule type" value="Genomic_DNA"/>
</dbReference>
<name>A0A6J5PZ31_9CAUD</name>